<dbReference type="Gene3D" id="2.170.140.10">
    <property type="entry name" value="Chitin binding domain"/>
    <property type="match status" value="1"/>
</dbReference>
<dbReference type="InterPro" id="IPR001223">
    <property type="entry name" value="Glyco_hydro18_cat"/>
</dbReference>
<feature type="region of interest" description="Disordered" evidence="13">
    <location>
        <begin position="1090"/>
        <end position="1215"/>
    </location>
</feature>
<evidence type="ECO:0000256" key="9">
    <source>
        <dbReference type="ARBA" id="ARBA00023277"/>
    </source>
</evidence>
<feature type="region of interest" description="Disordered" evidence="13">
    <location>
        <begin position="2207"/>
        <end position="2425"/>
    </location>
</feature>
<dbReference type="Gene3D" id="3.10.50.10">
    <property type="match status" value="1"/>
</dbReference>
<feature type="compositionally biased region" description="Low complexity" evidence="13">
    <location>
        <begin position="2353"/>
        <end position="2367"/>
    </location>
</feature>
<feature type="region of interest" description="Disordered" evidence="13">
    <location>
        <begin position="2079"/>
        <end position="2098"/>
    </location>
</feature>
<keyword evidence="7" id="KW-0146">Chitin degradation</keyword>
<dbReference type="InterPro" id="IPR002557">
    <property type="entry name" value="Chitin-bd_dom"/>
</dbReference>
<feature type="domain" description="GH18" evidence="16">
    <location>
        <begin position="29"/>
        <end position="405"/>
    </location>
</feature>
<feature type="compositionally biased region" description="Basic residues" evidence="13">
    <location>
        <begin position="418"/>
        <end position="429"/>
    </location>
</feature>
<keyword evidence="4" id="KW-0147">Chitin-binding</keyword>
<evidence type="ECO:0000256" key="12">
    <source>
        <dbReference type="RuleBase" id="RU000489"/>
    </source>
</evidence>
<evidence type="ECO:0000256" key="14">
    <source>
        <dbReference type="SAM" id="SignalP"/>
    </source>
</evidence>
<dbReference type="CDD" id="cd02872">
    <property type="entry name" value="GH18_chitolectin_chitotriosidase"/>
    <property type="match status" value="1"/>
</dbReference>
<evidence type="ECO:0000256" key="7">
    <source>
        <dbReference type="ARBA" id="ARBA00023024"/>
    </source>
</evidence>
<evidence type="ECO:0000256" key="10">
    <source>
        <dbReference type="ARBA" id="ARBA00023295"/>
    </source>
</evidence>
<keyword evidence="11" id="KW-0624">Polysaccharide degradation</keyword>
<feature type="region of interest" description="Disordered" evidence="13">
    <location>
        <begin position="2859"/>
        <end position="2905"/>
    </location>
</feature>
<feature type="compositionally biased region" description="Low complexity" evidence="13">
    <location>
        <begin position="966"/>
        <end position="979"/>
    </location>
</feature>
<feature type="compositionally biased region" description="Polar residues" evidence="13">
    <location>
        <begin position="1725"/>
        <end position="1735"/>
    </location>
</feature>
<dbReference type="PROSITE" id="PS01095">
    <property type="entry name" value="GH18_1"/>
    <property type="match status" value="1"/>
</dbReference>
<feature type="compositionally biased region" description="Polar residues" evidence="13">
    <location>
        <begin position="772"/>
        <end position="792"/>
    </location>
</feature>
<feature type="signal peptide" evidence="14">
    <location>
        <begin position="1"/>
        <end position="29"/>
    </location>
</feature>
<evidence type="ECO:0000256" key="2">
    <source>
        <dbReference type="ARBA" id="ARBA00009121"/>
    </source>
</evidence>
<feature type="chain" id="PRO_5040188093" description="chitinase" evidence="14">
    <location>
        <begin position="30"/>
        <end position="3107"/>
    </location>
</feature>
<dbReference type="Gene3D" id="3.20.20.80">
    <property type="entry name" value="Glycosidases"/>
    <property type="match status" value="1"/>
</dbReference>
<dbReference type="GO" id="GO:0008061">
    <property type="term" value="F:chitin binding"/>
    <property type="evidence" value="ECO:0007669"/>
    <property type="project" value="UniProtKB-KW"/>
</dbReference>
<dbReference type="PANTHER" id="PTHR11177">
    <property type="entry name" value="CHITINASE"/>
    <property type="match status" value="1"/>
</dbReference>
<feature type="compositionally biased region" description="Polar residues" evidence="13">
    <location>
        <begin position="1169"/>
        <end position="1193"/>
    </location>
</feature>
<feature type="region of interest" description="Disordered" evidence="13">
    <location>
        <begin position="681"/>
        <end position="809"/>
    </location>
</feature>
<keyword evidence="10 12" id="KW-0326">Glycosidase</keyword>
<keyword evidence="8" id="KW-1015">Disulfide bond</keyword>
<dbReference type="FunFam" id="3.10.50.10:FF:000004">
    <property type="entry name" value="Chitinase 5"/>
    <property type="match status" value="1"/>
</dbReference>
<feature type="compositionally biased region" description="Basic and acidic residues" evidence="13">
    <location>
        <begin position="1681"/>
        <end position="1690"/>
    </location>
</feature>
<keyword evidence="18" id="KW-1185">Reference proteome</keyword>
<dbReference type="SMART" id="SM00494">
    <property type="entry name" value="ChtBD2"/>
    <property type="match status" value="1"/>
</dbReference>
<feature type="region of interest" description="Disordered" evidence="13">
    <location>
        <begin position="602"/>
        <end position="624"/>
    </location>
</feature>
<feature type="compositionally biased region" description="Low complexity" evidence="13">
    <location>
        <begin position="2109"/>
        <end position="2123"/>
    </location>
</feature>
<feature type="compositionally biased region" description="Polar residues" evidence="13">
    <location>
        <begin position="1461"/>
        <end position="1475"/>
    </location>
</feature>
<evidence type="ECO:0000256" key="6">
    <source>
        <dbReference type="ARBA" id="ARBA00022801"/>
    </source>
</evidence>
<dbReference type="InterPro" id="IPR036508">
    <property type="entry name" value="Chitin-bd_dom_sf"/>
</dbReference>
<feature type="region of interest" description="Disordered" evidence="13">
    <location>
        <begin position="2707"/>
        <end position="2746"/>
    </location>
</feature>
<dbReference type="GO" id="GO:0006032">
    <property type="term" value="P:chitin catabolic process"/>
    <property type="evidence" value="ECO:0007669"/>
    <property type="project" value="UniProtKB-KW"/>
</dbReference>
<name>A0A9Q0RY42_9DIPT</name>
<keyword evidence="5 14" id="KW-0732">Signal</keyword>
<feature type="compositionally biased region" description="Low complexity" evidence="13">
    <location>
        <begin position="2882"/>
        <end position="2902"/>
    </location>
</feature>
<feature type="domain" description="Chitin-binding type-2" evidence="15">
    <location>
        <begin position="492"/>
        <end position="553"/>
    </location>
</feature>
<evidence type="ECO:0000256" key="11">
    <source>
        <dbReference type="ARBA" id="ARBA00023326"/>
    </source>
</evidence>
<organism evidence="17 18">
    <name type="scientific">Pseudolycoriella hygida</name>
    <dbReference type="NCBI Taxonomy" id="35572"/>
    <lineage>
        <taxon>Eukaryota</taxon>
        <taxon>Metazoa</taxon>
        <taxon>Ecdysozoa</taxon>
        <taxon>Arthropoda</taxon>
        <taxon>Hexapoda</taxon>
        <taxon>Insecta</taxon>
        <taxon>Pterygota</taxon>
        <taxon>Neoptera</taxon>
        <taxon>Endopterygota</taxon>
        <taxon>Diptera</taxon>
        <taxon>Nematocera</taxon>
        <taxon>Sciaroidea</taxon>
        <taxon>Sciaridae</taxon>
        <taxon>Pseudolycoriella</taxon>
    </lineage>
</organism>
<feature type="compositionally biased region" description="Low complexity" evidence="13">
    <location>
        <begin position="2921"/>
        <end position="2932"/>
    </location>
</feature>
<evidence type="ECO:0000256" key="4">
    <source>
        <dbReference type="ARBA" id="ARBA00022669"/>
    </source>
</evidence>
<feature type="region of interest" description="Disordered" evidence="13">
    <location>
        <begin position="1262"/>
        <end position="1306"/>
    </location>
</feature>
<dbReference type="Proteomes" id="UP001151699">
    <property type="component" value="Chromosome X"/>
</dbReference>
<feature type="compositionally biased region" description="Acidic residues" evidence="13">
    <location>
        <begin position="2210"/>
        <end position="2223"/>
    </location>
</feature>
<keyword evidence="6 12" id="KW-0378">Hydrolase</keyword>
<evidence type="ECO:0000256" key="1">
    <source>
        <dbReference type="ARBA" id="ARBA00000822"/>
    </source>
</evidence>
<feature type="compositionally biased region" description="Acidic residues" evidence="13">
    <location>
        <begin position="756"/>
        <end position="766"/>
    </location>
</feature>
<dbReference type="PROSITE" id="PS50940">
    <property type="entry name" value="CHIT_BIND_II"/>
    <property type="match status" value="1"/>
</dbReference>
<feature type="compositionally biased region" description="Polar residues" evidence="13">
    <location>
        <begin position="2336"/>
        <end position="2352"/>
    </location>
</feature>
<feature type="region of interest" description="Disordered" evidence="13">
    <location>
        <begin position="2103"/>
        <end position="2126"/>
    </location>
</feature>
<dbReference type="FunFam" id="2.170.140.10:FF:000005">
    <property type="entry name" value="Acidic mammalian chitinase"/>
    <property type="match status" value="1"/>
</dbReference>
<feature type="compositionally biased region" description="Polar residues" evidence="13">
    <location>
        <begin position="681"/>
        <end position="697"/>
    </location>
</feature>
<dbReference type="SUPFAM" id="SSF51445">
    <property type="entry name" value="(Trans)glycosidases"/>
    <property type="match status" value="1"/>
</dbReference>
<dbReference type="InterPro" id="IPR029070">
    <property type="entry name" value="Chitinase_insertion_sf"/>
</dbReference>
<feature type="region of interest" description="Disordered" evidence="13">
    <location>
        <begin position="2020"/>
        <end position="2074"/>
    </location>
</feature>
<feature type="compositionally biased region" description="Polar residues" evidence="13">
    <location>
        <begin position="1265"/>
        <end position="1280"/>
    </location>
</feature>
<feature type="region of interest" description="Disordered" evidence="13">
    <location>
        <begin position="2920"/>
        <end position="2940"/>
    </location>
</feature>
<feature type="compositionally biased region" description="Basic and acidic residues" evidence="13">
    <location>
        <begin position="1138"/>
        <end position="1147"/>
    </location>
</feature>
<feature type="compositionally biased region" description="Polar residues" evidence="13">
    <location>
        <begin position="1642"/>
        <end position="1653"/>
    </location>
</feature>
<feature type="region of interest" description="Disordered" evidence="13">
    <location>
        <begin position="1461"/>
        <end position="1504"/>
    </location>
</feature>
<dbReference type="EC" id="3.2.1.14" evidence="3"/>
<evidence type="ECO:0000259" key="16">
    <source>
        <dbReference type="PROSITE" id="PS51910"/>
    </source>
</evidence>
<feature type="compositionally biased region" description="Low complexity" evidence="13">
    <location>
        <begin position="2411"/>
        <end position="2424"/>
    </location>
</feature>
<evidence type="ECO:0000256" key="5">
    <source>
        <dbReference type="ARBA" id="ARBA00022729"/>
    </source>
</evidence>
<dbReference type="InterPro" id="IPR001579">
    <property type="entry name" value="Glyco_hydro_18_chit_AS"/>
</dbReference>
<feature type="region of interest" description="Disordered" evidence="13">
    <location>
        <begin position="409"/>
        <end position="496"/>
    </location>
</feature>
<reference evidence="17" key="1">
    <citation type="submission" date="2022-07" db="EMBL/GenBank/DDBJ databases">
        <authorList>
            <person name="Trinca V."/>
            <person name="Uliana J.V.C."/>
            <person name="Torres T.T."/>
            <person name="Ward R.J."/>
            <person name="Monesi N."/>
        </authorList>
    </citation>
    <scope>NUCLEOTIDE SEQUENCE</scope>
    <source>
        <strain evidence="17">HSMRA1968</strain>
        <tissue evidence="17">Whole embryos</tissue>
    </source>
</reference>
<proteinExistence type="inferred from homology"/>
<dbReference type="InterPro" id="IPR011583">
    <property type="entry name" value="Chitinase_II/V-like_cat"/>
</dbReference>
<feature type="compositionally biased region" description="Basic and acidic residues" evidence="13">
    <location>
        <begin position="724"/>
        <end position="737"/>
    </location>
</feature>
<keyword evidence="9" id="KW-0119">Carbohydrate metabolism</keyword>
<feature type="compositionally biased region" description="Low complexity" evidence="13">
    <location>
        <begin position="1123"/>
        <end position="1135"/>
    </location>
</feature>
<evidence type="ECO:0000313" key="18">
    <source>
        <dbReference type="Proteomes" id="UP001151699"/>
    </source>
</evidence>
<evidence type="ECO:0000256" key="3">
    <source>
        <dbReference type="ARBA" id="ARBA00012729"/>
    </source>
</evidence>
<sequence>MFPLGKAVTSWTLLFFTLMAQFHTGKTEGRVVCYYTNWSVYRPGTAKFNPQNINPYLCTHLVYAFGGFTKDNTLKTFDKYQDIEQGGYAKFNGLKTFNKELKTMLAIGGWNEGSTRFSSLVASPQRRQEFVKNIIKFLRQNHFDGLDLDWEYPSFRGGKPRDRENYAQFVQELREEFELESSKTGRPRLLVTMAVPAGIEYIKNGYDVKKLNKYLDWFNLLSYDYHSAFEPSVNHHAPLYSLEEESEYNYDSELNIDFSIKYYLNEGADRDKLVLGIPTYGRTYTLLNEDVTDIGAPTDGPGAQGDATREKGYLSYYEICQNIMEDPDWTVVQPDENKMGPYAFKGNLWVGYDDENIAKKKGEYVVANGLGGVMFWSLDNDDFRGLCHKRPYPIIEAAKEAMLNALGLGDNEVVGPSNRKKPSRQRSRNTNKIQTQTKDDEEIISSNSDTSRRPQTNRRRPSTTTERYSESRKPVSRTTTPEPPTTPDPGADFKCEDEGFYPHPRDCKKYFWCLDSGPSNLGIVAHQFTCPSGLVFNKITDSCDYTRNVQCTTKTSASTTTTIRPTTNEAVTTSSKPRTTWATSRSTFIKRPTTTADTRLIDEEEYIDEDEEDPKQLTGEEEEDPKVLKELIDIIKKLGGLEQLEKQLRQQGDAKTEESPTAPTLISKSLYEKVLNSATGRNLLPNSRYTSTSTFGRNNSDSSNNKYSSVIRNSRPGPQNSGLERQDEVDTIQERPKYVTINRQSLSSKNKKEEKDDNIEDEESDEREASFGYTTSQPQYVNIQRTRPSTTKSSIEEISDDEVESSTRRQYETLNRGKPFAVQNVDEESVTITTNRYKTIHRTRPSEATEQPGVSDTPLFISQGQQLMVSENDPVLTNTPETTTRTYANFARRTTETVTELNEQRTSPTQILYKDLTDATERPEMQTELPEFITVTADIDYTIDNNQNEVTTRTNDLDTYSPTLINSNPNTPTNRPTSSVDISNDKTDQNKKFTTNTITTVGSFSKETQESIDSQTISPEFHGIVSSPRPFEFSKRTRRPAVRFTSLTVPTTSTTETSVSPVNKVSSFAYVASNPRRTIANLLLQRRENEAKVEQDQVSGFTTVDDSSESQELNVDTTRYIESSSSASPNASPSSTAKYEEDSHETFDNSFSRPNRYRPKLGNRDETVTRPTTSRRQFASTEASVDEVTQSRRTIPRRKLRPIIDEDTDEGPKQTTKTIVRPLRPTIESDLSSLTAADFNKYSFVPKNTVRRIWPTRTTTTSTTVDYSNVDSNASDNGANSVRSSGRRRLPRPSTERTVNSRIVEHEGNKIARVTLQRPLGRRRPTNADQPYLDALSQTEDYSNSDSDSASNSQHFTISQDDFTEENVVTTNAPLKLTLERKLSFGAADNRFDAEKNHRVKINKYVSDSPIIFLNSRSTTISPILHTQDAEQVSVRTDSSTLLNPLIYSLVIDNAHSDDVSTQSINSAQSVTSRPNLRRPSYRTRNPPSLDSNETSTTEGKSDEGVIPRRLFKLKLDYGKHNEPDSRKSVEGVVLAEPVNKTKLQSSRKPFFRTISKNSYSEFDEITEVSSVDSSILSRDEGQYELITINNVDETTTSSSMLDDDDSTNEFIKEIDNQIYQNTPVGLLNPLLALNLFDTTLTPDTTQSGSTDVNFDDTDVLESDQTDAYDDVTTEPSTESSADHESEGDGLKGTQTYRGKVRSQLEVEEDSKTSTSRRPTYRGRFSSTTETSTELNDADVTESTERRPPSRRVSSRRPYQNKNDKNSEQEVNSRRNNRRPLYRSRTEASDSRNESNNDDVQPIRHVARRPAYASRTATYGDEEDSTGNRGQIKRRRPINDETSTTLRNRVRRPNLQPVDGLDDDEERQTNLRGRTRRPIARPALSEDENDESTESPANESVRSDSESISLIRISGRKAIAQIFDEIAATDENVDTATYPTNDFNSRNKVRVLSNADIESNIRTQTSTSNGVVNRRRKIIRRLRPSSTTEQPLNKDVPIESSSIAPRRKIIRKLIRRPSTSEAPYHEANGNIELLPVRGTFGPHDTEKLNPSEEDKEQVSHRRGKSKLFPDIGDDVENYYDNDVFSNDYKNNDTDVDEDEYEVNDEDYENQTNSKQSSSTTLKTGLNSRLYASRAPFSRPTRPTVEHVATTVDSVTSPKSYVRKYSSKFVSPNQPPAEDNSEELSLIGTVKPFVVHENLNRYRNSFKKEEEEITNDDDASEEEDLPIKNVKPSYTPRRPSNRPFSNQSIREDYEEDDQEGDVKFSKPIPLRKQNRPFTSDTENGDEKQSARPSPFNRPKYFTSSKKDDNDVVPDQDIETEDKPNSPYKPKAPRVRTSLPTGTTKSSRKQNNPYTSKKFTSSSSETSSSNPLLDDLDRNALNSRNKKIFEKSSKKHLILNPSTQHQHESIDQTNTSNTSPSNSETSEYTEDYTLTMSSNDGGEYSTLSANQFDDTTQDNLLNTINFNELQEATTEDQTIVFKIGRPTTTPRPTTLHHVFAIDYDEKTEMVQMPEEVEEKTSEVIKKVEKIAEVSRVVEIYSQQETYSNSGDNKSTQSNLVIEKLPTVNKLGEISRITLIKLVEQNKENNSLNEITKPTTLSHSDESKRHAKSIQKLISPETIFSVETSTIPLEALFHNERTSKVLSSVEKNAETSVVNSITTTERTPPNQVLTTDISPTKHVIQIEPLARPLVISLANLDKVVLSKLTNKSSSAGNDSDVQSAGKVSTNVDAPQVDVASNETSKSDSTLVDSIDPIVNTQASYSSEISRVVKKSPKVTEHGVDQPIFDGLEQKEAQPSTKARPSFRPNFKRPPFIVKKVNTTVSNDILPTTESIVPTYQSNRRRRPTTAATASTLTLATIEPSSKNSIKRKYSSRPTIERRRFTASPASKTTTSSTTEAPVTRTEPSRTTNKFFRRRFNYFSTTTTNQPPKNTTILTTESSLQGDKNRYNNVDQKIESSILDSKFVNNRFNQIGENLKDDGLIEAITAISKAPLPVTISATTSKYSNHHSSHKDDNTDGIITDEPITKRVGVNFSTKIPVQEYNPINQHDYDYYDDGNLGIVESHSHSKIKVILHDFGIIECLDQGNFPHPLSCQTFQRFGSKNDYNVK</sequence>
<dbReference type="SUPFAM" id="SSF57625">
    <property type="entry name" value="Invertebrate chitin-binding proteins"/>
    <property type="match status" value="1"/>
</dbReference>
<comment type="similarity">
    <text evidence="2">Belongs to the glycosyl hydrolase 18 family. Chitinase class II subfamily.</text>
</comment>
<feature type="compositionally biased region" description="Basic and acidic residues" evidence="13">
    <location>
        <begin position="2043"/>
        <end position="2059"/>
    </location>
</feature>
<evidence type="ECO:0000256" key="13">
    <source>
        <dbReference type="SAM" id="MobiDB-lite"/>
    </source>
</evidence>
<gene>
    <name evidence="17" type="primary">CHIA_2</name>
    <name evidence="17" type="ORF">Bhyg_11195</name>
</gene>
<dbReference type="PANTHER" id="PTHR11177:SF399">
    <property type="entry name" value="CHITINASE 6, ISOFORM C"/>
    <property type="match status" value="1"/>
</dbReference>
<feature type="compositionally biased region" description="Low complexity" evidence="13">
    <location>
        <begin position="698"/>
        <end position="709"/>
    </location>
</feature>
<accession>A0A9Q0RY42</accession>
<feature type="compositionally biased region" description="Basic and acidic residues" evidence="13">
    <location>
        <begin position="1762"/>
        <end position="1773"/>
    </location>
</feature>
<dbReference type="InterPro" id="IPR017853">
    <property type="entry name" value="GH"/>
</dbReference>
<feature type="region of interest" description="Disordered" evidence="13">
    <location>
        <begin position="1642"/>
        <end position="1907"/>
    </location>
</feature>
<dbReference type="GO" id="GO:0005576">
    <property type="term" value="C:extracellular region"/>
    <property type="evidence" value="ECO:0007669"/>
    <property type="project" value="InterPro"/>
</dbReference>
<dbReference type="FunFam" id="3.20.20.80:FF:000007">
    <property type="entry name" value="Acidic mammalian chitinase"/>
    <property type="match status" value="1"/>
</dbReference>
<dbReference type="SMART" id="SM00636">
    <property type="entry name" value="Glyco_18"/>
    <property type="match status" value="1"/>
</dbReference>
<evidence type="ECO:0000259" key="15">
    <source>
        <dbReference type="PROSITE" id="PS50940"/>
    </source>
</evidence>
<dbReference type="SUPFAM" id="SSF54556">
    <property type="entry name" value="Chitinase insertion domain"/>
    <property type="match status" value="1"/>
</dbReference>
<feature type="compositionally biased region" description="Polar residues" evidence="13">
    <location>
        <begin position="1096"/>
        <end position="1122"/>
    </location>
</feature>
<protein>
    <recommendedName>
        <fullName evidence="3">chitinase</fullName>
        <ecNumber evidence="3">3.2.1.14</ecNumber>
    </recommendedName>
</protein>
<evidence type="ECO:0000256" key="8">
    <source>
        <dbReference type="ARBA" id="ARBA00023157"/>
    </source>
</evidence>
<comment type="caution">
    <text evidence="17">The sequence shown here is derived from an EMBL/GenBank/DDBJ whole genome shotgun (WGS) entry which is preliminary data.</text>
</comment>
<dbReference type="GO" id="GO:0008843">
    <property type="term" value="F:endochitinase activity"/>
    <property type="evidence" value="ECO:0007669"/>
    <property type="project" value="UniProtKB-EC"/>
</dbReference>
<dbReference type="Pfam" id="PF01607">
    <property type="entry name" value="CBM_14"/>
    <property type="match status" value="1"/>
</dbReference>
<dbReference type="OrthoDB" id="73875at2759"/>
<feature type="compositionally biased region" description="Basic and acidic residues" evidence="13">
    <location>
        <begin position="1784"/>
        <end position="1795"/>
    </location>
</feature>
<dbReference type="InterPro" id="IPR050314">
    <property type="entry name" value="Glycosyl_Hydrlase_18"/>
</dbReference>
<feature type="compositionally biased region" description="Polar residues" evidence="13">
    <location>
        <begin position="1483"/>
        <end position="1499"/>
    </location>
</feature>
<dbReference type="GO" id="GO:0000272">
    <property type="term" value="P:polysaccharide catabolic process"/>
    <property type="evidence" value="ECO:0007669"/>
    <property type="project" value="UniProtKB-KW"/>
</dbReference>
<dbReference type="EMBL" id="WJQU01000003">
    <property type="protein sequence ID" value="KAJ6638460.1"/>
    <property type="molecule type" value="Genomic_DNA"/>
</dbReference>
<feature type="compositionally biased region" description="Acidic residues" evidence="13">
    <location>
        <begin position="2309"/>
        <end position="2318"/>
    </location>
</feature>
<feature type="compositionally biased region" description="Polar residues" evidence="13">
    <location>
        <begin position="710"/>
        <end position="723"/>
    </location>
</feature>
<dbReference type="Pfam" id="PF00704">
    <property type="entry name" value="Glyco_hydro_18"/>
    <property type="match status" value="1"/>
</dbReference>
<evidence type="ECO:0000313" key="17">
    <source>
        <dbReference type="EMBL" id="KAJ6638460.1"/>
    </source>
</evidence>
<feature type="compositionally biased region" description="Polar residues" evidence="13">
    <location>
        <begin position="953"/>
        <end position="965"/>
    </location>
</feature>
<comment type="catalytic activity">
    <reaction evidence="1">
        <text>Random endo-hydrolysis of N-acetyl-beta-D-glucosaminide (1-&gt;4)-beta-linkages in chitin and chitodextrins.</text>
        <dbReference type="EC" id="3.2.1.14"/>
    </reaction>
</comment>
<dbReference type="PROSITE" id="PS51910">
    <property type="entry name" value="GH18_2"/>
    <property type="match status" value="1"/>
</dbReference>
<feature type="region of interest" description="Disordered" evidence="13">
    <location>
        <begin position="953"/>
        <end position="988"/>
    </location>
</feature>
<feature type="compositionally biased region" description="Acidic residues" evidence="13">
    <location>
        <begin position="1654"/>
        <end position="1673"/>
    </location>
</feature>